<proteinExistence type="predicted"/>
<reference evidence="9 10" key="1">
    <citation type="submission" date="2017-06" db="EMBL/GenBank/DDBJ databases">
        <authorList>
            <person name="Kim H.J."/>
            <person name="Triplett B.A."/>
        </authorList>
    </citation>
    <scope>NUCLEOTIDE SEQUENCE [LARGE SCALE GENOMIC DNA]</scope>
    <source>
        <strain evidence="9 10">DSM 44272</strain>
    </source>
</reference>
<feature type="transmembrane region" description="Helical" evidence="7">
    <location>
        <begin position="299"/>
        <end position="317"/>
    </location>
</feature>
<evidence type="ECO:0000256" key="6">
    <source>
        <dbReference type="SAM" id="MobiDB-lite"/>
    </source>
</evidence>
<evidence type="ECO:0000313" key="10">
    <source>
        <dbReference type="Proteomes" id="UP000198403"/>
    </source>
</evidence>
<evidence type="ECO:0000256" key="7">
    <source>
        <dbReference type="SAM" id="Phobius"/>
    </source>
</evidence>
<dbReference type="SUPFAM" id="SSF103473">
    <property type="entry name" value="MFS general substrate transporter"/>
    <property type="match status" value="1"/>
</dbReference>
<dbReference type="InterPro" id="IPR011701">
    <property type="entry name" value="MFS"/>
</dbReference>
<feature type="transmembrane region" description="Helical" evidence="7">
    <location>
        <begin position="352"/>
        <end position="377"/>
    </location>
</feature>
<evidence type="ECO:0000256" key="5">
    <source>
        <dbReference type="ARBA" id="ARBA00023136"/>
    </source>
</evidence>
<dbReference type="Gene3D" id="1.20.1250.20">
    <property type="entry name" value="MFS general substrate transporter like domains"/>
    <property type="match status" value="2"/>
</dbReference>
<feature type="transmembrane region" description="Helical" evidence="7">
    <location>
        <begin position="68"/>
        <end position="85"/>
    </location>
</feature>
<feature type="transmembrane region" description="Helical" evidence="7">
    <location>
        <begin position="324"/>
        <end position="346"/>
    </location>
</feature>
<dbReference type="AlphaFoldDB" id="A0A238Y155"/>
<organism evidence="9 10">
    <name type="scientific">Blastococcus mobilis</name>
    <dbReference type="NCBI Taxonomy" id="1938746"/>
    <lineage>
        <taxon>Bacteria</taxon>
        <taxon>Bacillati</taxon>
        <taxon>Actinomycetota</taxon>
        <taxon>Actinomycetes</taxon>
        <taxon>Geodermatophilales</taxon>
        <taxon>Geodermatophilaceae</taxon>
        <taxon>Blastococcus</taxon>
    </lineage>
</organism>
<sequence>MLVLALGLGVTTLSLLQSLVIPVLGTIEDQLGVSPGAAGWVLTANLLAAAVLTPVLGRLGDLRGERPVILGILVAVAVGTLLSIVTSSLPLLLLGRVLQGASYGLFPLSISVLRRELPEARLGVAMSVVSSTLAVGGVAGLVATGLLVGENGDYRRPFWLGLAVTVLSLVLTARLLPHRAPSASGRVDWWGALVLAAGLVLLLLPVSQGNAWGWSSPATLGCLAGSVLVLVAWILLQRRTAQPLVRPAMLADRRTIVPNIAGLMTGVALFASFLAVLQYVQAPREVTGYGFGASMLEAAVIYLLPGGIAGILIAPLAGRVVTRLGALPTLLAGAALGVGGFLLLAFLRGQPWLVVVAGLLTQLSVTVAYAALPALVVQTVRAEETGVANAVNSIARSVGQALGSTVAVALIAAGLDPATGFPRASVFTHVALIGAVATLAVVVLAVVGLFADRRGGTSRRPDPLTDVEGATARAGEWSPVSGIR</sequence>
<evidence type="ECO:0000256" key="3">
    <source>
        <dbReference type="ARBA" id="ARBA00022692"/>
    </source>
</evidence>
<dbReference type="Pfam" id="PF07690">
    <property type="entry name" value="MFS_1"/>
    <property type="match status" value="1"/>
</dbReference>
<keyword evidence="10" id="KW-1185">Reference proteome</keyword>
<keyword evidence="2" id="KW-0813">Transport</keyword>
<comment type="subcellular location">
    <subcellularLocation>
        <location evidence="1">Cell membrane</location>
        <topology evidence="1">Multi-pass membrane protein</topology>
    </subcellularLocation>
</comment>
<keyword evidence="4 7" id="KW-1133">Transmembrane helix</keyword>
<feature type="transmembrane region" description="Helical" evidence="7">
    <location>
        <begin position="398"/>
        <end position="415"/>
    </location>
</feature>
<dbReference type="EMBL" id="FZNO01000017">
    <property type="protein sequence ID" value="SNR65036.1"/>
    <property type="molecule type" value="Genomic_DNA"/>
</dbReference>
<keyword evidence="3 7" id="KW-0812">Transmembrane</keyword>
<evidence type="ECO:0000259" key="8">
    <source>
        <dbReference type="PROSITE" id="PS50850"/>
    </source>
</evidence>
<dbReference type="GO" id="GO:0005886">
    <property type="term" value="C:plasma membrane"/>
    <property type="evidence" value="ECO:0007669"/>
    <property type="project" value="UniProtKB-SubCell"/>
</dbReference>
<feature type="domain" description="Major facilitator superfamily (MFS) profile" evidence="8">
    <location>
        <begin position="2"/>
        <end position="454"/>
    </location>
</feature>
<dbReference type="PANTHER" id="PTHR42718">
    <property type="entry name" value="MAJOR FACILITATOR SUPERFAMILY MULTIDRUG TRANSPORTER MFSC"/>
    <property type="match status" value="1"/>
</dbReference>
<feature type="transmembrane region" description="Helical" evidence="7">
    <location>
        <begin position="37"/>
        <end position="56"/>
    </location>
</feature>
<dbReference type="PANTHER" id="PTHR42718:SF9">
    <property type="entry name" value="MAJOR FACILITATOR SUPERFAMILY MULTIDRUG TRANSPORTER MFSC"/>
    <property type="match status" value="1"/>
</dbReference>
<feature type="transmembrane region" description="Helical" evidence="7">
    <location>
        <begin position="91"/>
        <end position="110"/>
    </location>
</feature>
<accession>A0A238Y155</accession>
<name>A0A238Y155_9ACTN</name>
<gene>
    <name evidence="9" type="ORF">SAMN06272737_11738</name>
</gene>
<evidence type="ECO:0000256" key="1">
    <source>
        <dbReference type="ARBA" id="ARBA00004651"/>
    </source>
</evidence>
<feature type="transmembrane region" description="Helical" evidence="7">
    <location>
        <begin position="256"/>
        <end position="279"/>
    </location>
</feature>
<dbReference type="Proteomes" id="UP000198403">
    <property type="component" value="Unassembled WGS sequence"/>
</dbReference>
<feature type="region of interest" description="Disordered" evidence="6">
    <location>
        <begin position="456"/>
        <end position="484"/>
    </location>
</feature>
<evidence type="ECO:0000256" key="4">
    <source>
        <dbReference type="ARBA" id="ARBA00022989"/>
    </source>
</evidence>
<protein>
    <submittedName>
        <fullName evidence="9">Major Facilitator Superfamily protein</fullName>
    </submittedName>
</protein>
<feature type="transmembrane region" description="Helical" evidence="7">
    <location>
        <begin position="218"/>
        <end position="236"/>
    </location>
</feature>
<feature type="transmembrane region" description="Helical" evidence="7">
    <location>
        <begin position="158"/>
        <end position="177"/>
    </location>
</feature>
<feature type="transmembrane region" description="Helical" evidence="7">
    <location>
        <begin position="122"/>
        <end position="146"/>
    </location>
</feature>
<dbReference type="InterPro" id="IPR036259">
    <property type="entry name" value="MFS_trans_sf"/>
</dbReference>
<keyword evidence="5 7" id="KW-0472">Membrane</keyword>
<evidence type="ECO:0000256" key="2">
    <source>
        <dbReference type="ARBA" id="ARBA00022448"/>
    </source>
</evidence>
<dbReference type="InterPro" id="IPR020846">
    <property type="entry name" value="MFS_dom"/>
</dbReference>
<dbReference type="PROSITE" id="PS50850">
    <property type="entry name" value="MFS"/>
    <property type="match status" value="1"/>
</dbReference>
<dbReference type="GO" id="GO:0022857">
    <property type="term" value="F:transmembrane transporter activity"/>
    <property type="evidence" value="ECO:0007669"/>
    <property type="project" value="InterPro"/>
</dbReference>
<feature type="transmembrane region" description="Helical" evidence="7">
    <location>
        <begin position="189"/>
        <end position="206"/>
    </location>
</feature>
<evidence type="ECO:0000313" key="9">
    <source>
        <dbReference type="EMBL" id="SNR65036.1"/>
    </source>
</evidence>
<feature type="transmembrane region" description="Helical" evidence="7">
    <location>
        <begin position="427"/>
        <end position="451"/>
    </location>
</feature>